<organism evidence="1">
    <name type="scientific">Siphoviridae sp. ct33S22</name>
    <dbReference type="NCBI Taxonomy" id="2826279"/>
    <lineage>
        <taxon>Viruses</taxon>
        <taxon>Duplodnaviria</taxon>
        <taxon>Heunggongvirae</taxon>
        <taxon>Uroviricota</taxon>
        <taxon>Caudoviricetes</taxon>
    </lineage>
</organism>
<protein>
    <submittedName>
        <fullName evidence="1">Uncharacterized protein</fullName>
    </submittedName>
</protein>
<name>A0A8S5QJZ2_9CAUD</name>
<accession>A0A8S5QJZ2</accession>
<proteinExistence type="predicted"/>
<reference evidence="1" key="1">
    <citation type="journal article" date="2021" name="Proc. Natl. Acad. Sci. U.S.A.">
        <title>A Catalog of Tens of Thousands of Viruses from Human Metagenomes Reveals Hidden Associations with Chronic Diseases.</title>
        <authorList>
            <person name="Tisza M.J."/>
            <person name="Buck C.B."/>
        </authorList>
    </citation>
    <scope>NUCLEOTIDE SEQUENCE</scope>
    <source>
        <strain evidence="1">Ct33S22</strain>
    </source>
</reference>
<dbReference type="EMBL" id="BK015679">
    <property type="protein sequence ID" value="DAE19606.1"/>
    <property type="molecule type" value="Genomic_DNA"/>
</dbReference>
<evidence type="ECO:0000313" key="1">
    <source>
        <dbReference type="EMBL" id="DAE19606.1"/>
    </source>
</evidence>
<sequence length="135" mass="15079">MSYSYTRDHAKETTYTTRSGKAVTLATFIDGQAAEHCHEGEPFESLEDIAQWAKEVVPAIAAANQFANEQADIYGLKVKGAGDKEYLISWGNRSYEWQRVTYVTLSERRAYETGEQTDLTSELAQVTTAAIRSSK</sequence>